<dbReference type="InterPro" id="IPR011706">
    <property type="entry name" value="Cu-oxidase_C"/>
</dbReference>
<dbReference type="InterPro" id="IPR011707">
    <property type="entry name" value="Cu-oxidase-like_N"/>
</dbReference>
<keyword evidence="2" id="KW-0560">Oxidoreductase</keyword>
<dbReference type="InterPro" id="IPR045087">
    <property type="entry name" value="Cu-oxidase_fam"/>
</dbReference>
<evidence type="ECO:0000256" key="4">
    <source>
        <dbReference type="SAM" id="MobiDB-lite"/>
    </source>
</evidence>
<evidence type="ECO:0000259" key="7">
    <source>
        <dbReference type="Pfam" id="PF07731"/>
    </source>
</evidence>
<evidence type="ECO:0000256" key="3">
    <source>
        <dbReference type="ARBA" id="ARBA00023008"/>
    </source>
</evidence>
<evidence type="ECO:0000313" key="10">
    <source>
        <dbReference type="Proteomes" id="UP001355653"/>
    </source>
</evidence>
<dbReference type="InterPro" id="IPR008972">
    <property type="entry name" value="Cupredoxin"/>
</dbReference>
<evidence type="ECO:0000256" key="2">
    <source>
        <dbReference type="ARBA" id="ARBA00023002"/>
    </source>
</evidence>
<sequence length="546" mass="60768">MLTRKTKLLIGAAFFTLVLAGCQNSTSSMKGMDHSKMNMSENTNTTKTMTSAKIETLTGKEINLTAKASNLEVEPGKILPVWTYNNSVPGPQIRVKQGETVKVNLKNELSVPVSIHWHGVPVPNAMDGIPGMTQDAVQPGKSFTYEFKADVPGTYWYHSHQDSVNQVDRGLYGSFIVEPKNDKVDKDYTLVLDEWMSSGNMGSMDMGNTKNGNMDMSNMDHSKMNMDSKSSNDNKSTDTKGTAKPKEQSSMNMAMGDDMSMYDLYTINGKTGQATDKMPVKKGDKVRIRLINAGFISHKMHLHGQEFKVTATDGQPINNPQTLKDTLISIAPGERYDIEFEANNPGQWYLEEHGNEPRINGMKTVIQYEGENSMTDKSDDSATLPIFNLANYGTPTKSAFTLDQKFDIEKTMVLNTEQKDGNTVYTINGQTYPNIPPITVKKDDTVKVTFVNQSKTEDHPMHLHGHFFQVLSKNGQPIQGSPIIKDTLNVKPGETYVVAFKADNPGDWMFHCHDLHHASMGMVTDLQYSDYKSNYKPDPKAGNKPE</sequence>
<reference evidence="9 10" key="1">
    <citation type="submission" date="2023-03" db="EMBL/GenBank/DDBJ databases">
        <title>Bacillus Genome Sequencing.</title>
        <authorList>
            <person name="Dunlap C."/>
        </authorList>
    </citation>
    <scope>NUCLEOTIDE SEQUENCE [LARGE SCALE GENOMIC DNA]</scope>
    <source>
        <strain evidence="9 10">NRS-1351</strain>
    </source>
</reference>
<evidence type="ECO:0000256" key="1">
    <source>
        <dbReference type="ARBA" id="ARBA00022723"/>
    </source>
</evidence>
<dbReference type="InterPro" id="IPR002355">
    <property type="entry name" value="Cu_oxidase_Cu_BS"/>
</dbReference>
<dbReference type="CDD" id="cd13861">
    <property type="entry name" value="CuRO_1_CumA_like"/>
    <property type="match status" value="1"/>
</dbReference>
<organism evidence="9 10">
    <name type="scientific">Paenibacillus chondroitinus</name>
    <dbReference type="NCBI Taxonomy" id="59842"/>
    <lineage>
        <taxon>Bacteria</taxon>
        <taxon>Bacillati</taxon>
        <taxon>Bacillota</taxon>
        <taxon>Bacilli</taxon>
        <taxon>Bacillales</taxon>
        <taxon>Paenibacillaceae</taxon>
        <taxon>Paenibacillus</taxon>
    </lineage>
</organism>
<dbReference type="RefSeq" id="WP_127455227.1">
    <property type="nucleotide sequence ID" value="NZ_JAROBY010000041.1"/>
</dbReference>
<feature type="domain" description="Plastocyanin-like" evidence="8">
    <location>
        <begin position="71"/>
        <end position="181"/>
    </location>
</feature>
<keyword evidence="3" id="KW-0186">Copper</keyword>
<dbReference type="Proteomes" id="UP001355653">
    <property type="component" value="Unassembled WGS sequence"/>
</dbReference>
<comment type="caution">
    <text evidence="9">The sequence shown here is derived from an EMBL/GenBank/DDBJ whole genome shotgun (WGS) entry which is preliminary data.</text>
</comment>
<evidence type="ECO:0000313" key="9">
    <source>
        <dbReference type="EMBL" id="MEB4796846.1"/>
    </source>
</evidence>
<dbReference type="CDD" id="cd04202">
    <property type="entry name" value="CuRO_D2_2dMcoN_like"/>
    <property type="match status" value="2"/>
</dbReference>
<dbReference type="PROSITE" id="PS51257">
    <property type="entry name" value="PROKAR_LIPOPROTEIN"/>
    <property type="match status" value="1"/>
</dbReference>
<feature type="domain" description="Plastocyanin-like" evidence="6">
    <location>
        <begin position="253"/>
        <end position="367"/>
    </location>
</feature>
<evidence type="ECO:0000259" key="6">
    <source>
        <dbReference type="Pfam" id="PF00394"/>
    </source>
</evidence>
<gene>
    <name evidence="9" type="ORF">P5G65_23365</name>
</gene>
<protein>
    <submittedName>
        <fullName evidence="9">Multicopper oxidase family protein</fullName>
    </submittedName>
</protein>
<feature type="compositionally biased region" description="Basic and acidic residues" evidence="4">
    <location>
        <begin position="218"/>
        <end position="238"/>
    </location>
</feature>
<keyword evidence="5" id="KW-0732">Signal</keyword>
<feature type="chain" id="PRO_5045057758" evidence="5">
    <location>
        <begin position="21"/>
        <end position="546"/>
    </location>
</feature>
<keyword evidence="1" id="KW-0479">Metal-binding</keyword>
<dbReference type="Pfam" id="PF00394">
    <property type="entry name" value="Cu-oxidase"/>
    <property type="match status" value="1"/>
</dbReference>
<keyword evidence="10" id="KW-1185">Reference proteome</keyword>
<dbReference type="EMBL" id="JAROBY010000041">
    <property type="protein sequence ID" value="MEB4796846.1"/>
    <property type="molecule type" value="Genomic_DNA"/>
</dbReference>
<dbReference type="Pfam" id="PF07731">
    <property type="entry name" value="Cu-oxidase_2"/>
    <property type="match status" value="1"/>
</dbReference>
<dbReference type="SUPFAM" id="SSF49503">
    <property type="entry name" value="Cupredoxins"/>
    <property type="match status" value="3"/>
</dbReference>
<dbReference type="Gene3D" id="2.60.40.420">
    <property type="entry name" value="Cupredoxins - blue copper proteins"/>
    <property type="match status" value="2"/>
</dbReference>
<feature type="domain" description="Plastocyanin-like" evidence="7">
    <location>
        <begin position="419"/>
        <end position="528"/>
    </location>
</feature>
<feature type="signal peptide" evidence="5">
    <location>
        <begin position="1"/>
        <end position="20"/>
    </location>
</feature>
<dbReference type="PROSITE" id="PS00080">
    <property type="entry name" value="MULTICOPPER_OXIDASE2"/>
    <property type="match status" value="1"/>
</dbReference>
<accession>A0ABU6DH32</accession>
<dbReference type="PANTHER" id="PTHR11709">
    <property type="entry name" value="MULTI-COPPER OXIDASE"/>
    <property type="match status" value="1"/>
</dbReference>
<evidence type="ECO:0000256" key="5">
    <source>
        <dbReference type="SAM" id="SignalP"/>
    </source>
</evidence>
<dbReference type="PANTHER" id="PTHR11709:SF394">
    <property type="entry name" value="FI03373P-RELATED"/>
    <property type="match status" value="1"/>
</dbReference>
<dbReference type="InterPro" id="IPR001117">
    <property type="entry name" value="Cu-oxidase_2nd"/>
</dbReference>
<name>A0ABU6DH32_9BACL</name>
<proteinExistence type="predicted"/>
<feature type="region of interest" description="Disordered" evidence="4">
    <location>
        <begin position="202"/>
        <end position="253"/>
    </location>
</feature>
<dbReference type="InterPro" id="IPR033138">
    <property type="entry name" value="Cu_oxidase_CS"/>
</dbReference>
<evidence type="ECO:0000259" key="8">
    <source>
        <dbReference type="Pfam" id="PF07732"/>
    </source>
</evidence>
<dbReference type="Pfam" id="PF07732">
    <property type="entry name" value="Cu-oxidase_3"/>
    <property type="match status" value="1"/>
</dbReference>
<dbReference type="PROSITE" id="PS00079">
    <property type="entry name" value="MULTICOPPER_OXIDASE1"/>
    <property type="match status" value="1"/>
</dbReference>